<protein>
    <submittedName>
        <fullName evidence="1">Uncharacterized protein</fullName>
    </submittedName>
</protein>
<name>R1F5Y7_9GAMM</name>
<dbReference type="Proteomes" id="UP000013526">
    <property type="component" value="Unassembled WGS sequence"/>
</dbReference>
<organism evidence="1 2">
    <name type="scientific">Aeromonas molluscorum 848</name>
    <dbReference type="NCBI Taxonomy" id="1268236"/>
    <lineage>
        <taxon>Bacteria</taxon>
        <taxon>Pseudomonadati</taxon>
        <taxon>Pseudomonadota</taxon>
        <taxon>Gammaproteobacteria</taxon>
        <taxon>Aeromonadales</taxon>
        <taxon>Aeromonadaceae</taxon>
        <taxon>Aeromonas</taxon>
    </lineage>
</organism>
<evidence type="ECO:0000313" key="2">
    <source>
        <dbReference type="Proteomes" id="UP000013526"/>
    </source>
</evidence>
<gene>
    <name evidence="1" type="ORF">G113_10022</name>
</gene>
<dbReference type="EMBL" id="AQGQ01000055">
    <property type="protein sequence ID" value="EOD55248.1"/>
    <property type="molecule type" value="Genomic_DNA"/>
</dbReference>
<keyword evidence="2" id="KW-1185">Reference proteome</keyword>
<dbReference type="AlphaFoldDB" id="R1F5Y7"/>
<reference evidence="1 2" key="1">
    <citation type="journal article" date="2013" name="Genome Announc.">
        <title>Draft Genome Sequence of Aeromonas molluscorum Strain 848TT, Isolated from Bivalve Molluscs.</title>
        <authorList>
            <person name="Spataro N."/>
            <person name="Farfan M."/>
            <person name="Albarral V."/>
            <person name="Sanglas A."/>
            <person name="Loren J.G."/>
            <person name="Fuste M.C."/>
            <person name="Bosch E."/>
        </authorList>
    </citation>
    <scope>NUCLEOTIDE SEQUENCE [LARGE SCALE GENOMIC DNA]</scope>
    <source>
        <strain evidence="1 2">848</strain>
    </source>
</reference>
<proteinExistence type="predicted"/>
<evidence type="ECO:0000313" key="1">
    <source>
        <dbReference type="EMBL" id="EOD55248.1"/>
    </source>
</evidence>
<sequence>MGGLIRKGRPSKGDLRRPWVFGFLGGICAKMTDKKIPAPGPGYQNKGMAIKIKTHYGVCKLAENEKTLGWLHAPQASSRQTLHGGIIV</sequence>
<comment type="caution">
    <text evidence="1">The sequence shown here is derived from an EMBL/GenBank/DDBJ whole genome shotgun (WGS) entry which is preliminary data.</text>
</comment>
<accession>R1F5Y7</accession>